<protein>
    <submittedName>
        <fullName evidence="2">Uncharacterized protein</fullName>
    </submittedName>
</protein>
<evidence type="ECO:0000313" key="3">
    <source>
        <dbReference type="Proteomes" id="UP000680866"/>
    </source>
</evidence>
<reference evidence="2" key="1">
    <citation type="submission" date="2020-08" db="EMBL/GenBank/DDBJ databases">
        <title>Whole genome shotgun sequence of Polymorphospora rubra NBRC 101157.</title>
        <authorList>
            <person name="Komaki H."/>
            <person name="Tamura T."/>
        </authorList>
    </citation>
    <scope>NUCLEOTIDE SEQUENCE</scope>
    <source>
        <strain evidence="2">NBRC 101157</strain>
    </source>
</reference>
<dbReference type="KEGG" id="pry:Prubr_18150"/>
<accession>A0A810MW80</accession>
<organism evidence="2 3">
    <name type="scientific">Polymorphospora rubra</name>
    <dbReference type="NCBI Taxonomy" id="338584"/>
    <lineage>
        <taxon>Bacteria</taxon>
        <taxon>Bacillati</taxon>
        <taxon>Actinomycetota</taxon>
        <taxon>Actinomycetes</taxon>
        <taxon>Micromonosporales</taxon>
        <taxon>Micromonosporaceae</taxon>
        <taxon>Polymorphospora</taxon>
    </lineage>
</organism>
<evidence type="ECO:0000256" key="1">
    <source>
        <dbReference type="SAM" id="MobiDB-lite"/>
    </source>
</evidence>
<feature type="region of interest" description="Disordered" evidence="1">
    <location>
        <begin position="1"/>
        <end position="80"/>
    </location>
</feature>
<proteinExistence type="predicted"/>
<dbReference type="RefSeq" id="WP_212823645.1">
    <property type="nucleotide sequence ID" value="NZ_AP023359.1"/>
</dbReference>
<evidence type="ECO:0000313" key="2">
    <source>
        <dbReference type="EMBL" id="BCJ64794.1"/>
    </source>
</evidence>
<feature type="compositionally biased region" description="Polar residues" evidence="1">
    <location>
        <begin position="51"/>
        <end position="80"/>
    </location>
</feature>
<sequence length="80" mass="8778">MNPDPLMPATHRFPRLAPSDGSSQEQPSHMRPFVLRGAPLGGLREARHRTPATQSRHSEPTTSDGKSPTTKTDTYVTPDD</sequence>
<dbReference type="Proteomes" id="UP000680866">
    <property type="component" value="Chromosome"/>
</dbReference>
<gene>
    <name evidence="2" type="ORF">Prubr_18150</name>
</gene>
<dbReference type="AlphaFoldDB" id="A0A810MW80"/>
<dbReference type="EMBL" id="AP023359">
    <property type="protein sequence ID" value="BCJ64794.1"/>
    <property type="molecule type" value="Genomic_DNA"/>
</dbReference>
<name>A0A810MW80_9ACTN</name>
<keyword evidence="3" id="KW-1185">Reference proteome</keyword>